<organism evidence="2">
    <name type="scientific">Prevotella sp. GTC17253</name>
    <dbReference type="NCBI Taxonomy" id="3236793"/>
    <lineage>
        <taxon>Bacteria</taxon>
        <taxon>Pseudomonadati</taxon>
        <taxon>Bacteroidota</taxon>
        <taxon>Bacteroidia</taxon>
        <taxon>Bacteroidales</taxon>
        <taxon>Prevotellaceae</taxon>
        <taxon>Prevotella</taxon>
    </lineage>
</organism>
<feature type="transmembrane region" description="Helical" evidence="1">
    <location>
        <begin position="48"/>
        <end position="70"/>
    </location>
</feature>
<reference evidence="2" key="1">
    <citation type="submission" date="2024-07" db="EMBL/GenBank/DDBJ databases">
        <title>Complete genome sequence of Prevotella sp. YM-2024 GTC17253.</title>
        <authorList>
            <person name="Hayashi M."/>
            <person name="Muto Y."/>
            <person name="Tanaka K."/>
            <person name="Niwa H."/>
        </authorList>
    </citation>
    <scope>NUCLEOTIDE SEQUENCE</scope>
    <source>
        <strain evidence="2">GTC17253</strain>
    </source>
</reference>
<gene>
    <name evidence="2" type="ORF">GTC17253_00990</name>
</gene>
<proteinExistence type="predicted"/>
<dbReference type="AlphaFoldDB" id="A0AB33IQI5"/>
<evidence type="ECO:0000256" key="1">
    <source>
        <dbReference type="SAM" id="Phobius"/>
    </source>
</evidence>
<keyword evidence="1" id="KW-0812">Transmembrane</keyword>
<keyword evidence="1" id="KW-0472">Membrane</keyword>
<feature type="transmembrane region" description="Helical" evidence="1">
    <location>
        <begin position="82"/>
        <end position="102"/>
    </location>
</feature>
<accession>A0AB33IQI5</accession>
<protein>
    <submittedName>
        <fullName evidence="2">Uncharacterized protein</fullName>
    </submittedName>
</protein>
<dbReference type="EMBL" id="AP035785">
    <property type="protein sequence ID" value="BFO70133.1"/>
    <property type="molecule type" value="Genomic_DNA"/>
</dbReference>
<name>A0AB33IQI5_9BACT</name>
<sequence length="106" mass="12178">MKIKISKRFDAAPKWLQAYLTLSLLPTLAAPLVYFGSIFIFDNPPNETLGWLLFLTINSYTFLLIGAAKLSLRLYERFHQALWAFLPQIGVVLLLSTVFIFYDYIA</sequence>
<evidence type="ECO:0000313" key="2">
    <source>
        <dbReference type="EMBL" id="BFO70133.1"/>
    </source>
</evidence>
<keyword evidence="1" id="KW-1133">Transmembrane helix</keyword>